<evidence type="ECO:0000256" key="1">
    <source>
        <dbReference type="SAM" id="Phobius"/>
    </source>
</evidence>
<dbReference type="EMBL" id="SDPP02000007">
    <property type="protein sequence ID" value="KAA1372485.1"/>
    <property type="molecule type" value="Genomic_DNA"/>
</dbReference>
<keyword evidence="3" id="KW-1185">Reference proteome</keyword>
<keyword evidence="1" id="KW-0472">Membrane</keyword>
<dbReference type="RefSeq" id="WP_129185878.1">
    <property type="nucleotide sequence ID" value="NZ_JAGIOG010000001.1"/>
</dbReference>
<dbReference type="AlphaFoldDB" id="A0A641AK14"/>
<feature type="transmembrane region" description="Helical" evidence="1">
    <location>
        <begin position="68"/>
        <end position="92"/>
    </location>
</feature>
<accession>A0A641AK14</accession>
<dbReference type="Proteomes" id="UP001515100">
    <property type="component" value="Unassembled WGS sequence"/>
</dbReference>
<proteinExistence type="predicted"/>
<dbReference type="OrthoDB" id="4715924at2"/>
<comment type="caution">
    <text evidence="2">The sequence shown here is derived from an EMBL/GenBank/DDBJ whole genome shotgun (WGS) entry which is preliminary data.</text>
</comment>
<name>A0A641AK14_9ACTN</name>
<feature type="transmembrane region" description="Helical" evidence="1">
    <location>
        <begin position="29"/>
        <end position="56"/>
    </location>
</feature>
<gene>
    <name evidence="2" type="ORF">ESP62_018975</name>
</gene>
<reference evidence="2" key="1">
    <citation type="submission" date="2019-09" db="EMBL/GenBank/DDBJ databases">
        <authorList>
            <person name="Li J."/>
        </authorList>
    </citation>
    <scope>NUCLEOTIDE SEQUENCE [LARGE SCALE GENOMIC DNA]</scope>
    <source>
        <strain evidence="2">NRBC 14897</strain>
    </source>
</reference>
<evidence type="ECO:0000313" key="2">
    <source>
        <dbReference type="EMBL" id="KAA1372485.1"/>
    </source>
</evidence>
<organism evidence="2 3">
    <name type="scientific">Aeromicrobium fastidiosum</name>
    <dbReference type="NCBI Taxonomy" id="52699"/>
    <lineage>
        <taxon>Bacteria</taxon>
        <taxon>Bacillati</taxon>
        <taxon>Actinomycetota</taxon>
        <taxon>Actinomycetes</taxon>
        <taxon>Propionibacteriales</taxon>
        <taxon>Nocardioidaceae</taxon>
        <taxon>Aeromicrobium</taxon>
    </lineage>
</organism>
<keyword evidence="1" id="KW-0812">Transmembrane</keyword>
<feature type="transmembrane region" description="Helical" evidence="1">
    <location>
        <begin position="160"/>
        <end position="181"/>
    </location>
</feature>
<protein>
    <submittedName>
        <fullName evidence="2">Uncharacterized protein</fullName>
    </submittedName>
</protein>
<feature type="transmembrane region" description="Helical" evidence="1">
    <location>
        <begin position="112"/>
        <end position="130"/>
    </location>
</feature>
<keyword evidence="1" id="KW-1133">Transmembrane helix</keyword>
<feature type="transmembrane region" description="Helical" evidence="1">
    <location>
        <begin position="201"/>
        <end position="219"/>
    </location>
</feature>
<evidence type="ECO:0000313" key="3">
    <source>
        <dbReference type="Proteomes" id="UP001515100"/>
    </source>
</evidence>
<sequence length="220" mass="22881">MSALAVLLAAVGIADLVRRFKIVTALVVTVAGLLLLGGGWHTIWLTLVIALVVVIWVDAASHDSSAGLTVLAVVAAALVVTSGWVSFGEAALDDWYVDLPIPRLATVPLDRAALGLGVVLFLTTAANVVVRRVLGATGPQVLAQGADLKGGRVLGPLERWFVLACALSGNLAAIAIVVAAKGILRFPEISRDNTDGLRAEYVLVGSFVSWGLALLFVPLF</sequence>